<feature type="domain" description="C2H2-type" evidence="7">
    <location>
        <begin position="517"/>
        <end position="544"/>
    </location>
</feature>
<evidence type="ECO:0000256" key="1">
    <source>
        <dbReference type="ARBA" id="ARBA00022723"/>
    </source>
</evidence>
<feature type="region of interest" description="Disordered" evidence="6">
    <location>
        <begin position="62"/>
        <end position="88"/>
    </location>
</feature>
<keyword evidence="1" id="KW-0479">Metal-binding</keyword>
<dbReference type="Proteomes" id="UP000288716">
    <property type="component" value="Unassembled WGS sequence"/>
</dbReference>
<accession>A0A443S4Y9</accession>
<dbReference type="SUPFAM" id="SSF81995">
    <property type="entry name" value="beta-sandwich domain of Sec23/24"/>
    <property type="match status" value="1"/>
</dbReference>
<sequence>MAGTDYEFNAKLVKRVTDWLIGYNIFYVEWENEFLSLEELSDCKDIVRKFHRSKNWEIPRWKGDPLPKPKNRYPMTGKRRRKPKKNSKALQAEIDFIRQQHLQQQPEQQPQAIEQHQQQTEQAEQQQPEQIEEQQQQQQQLQQLEPQQQQRKQHQPTDLLLQLLNPQRKEQHTQAEQQLQIVPEPRKDFEVDSIVNLYPKESFDDSEHDLYEVVWKSCWVHANDLHMCKHRAIRDFFNTERGILMKTNESLLRQIPDFSLNMDNWRTAAFHSERADKQDAPDYSRFKGLSEEEREKVYAREVFNENLRLKNYIDNGFCEPSTSSITDSSLLAIESPSTVRSTNSVDATNVMAIEYYTAVSDDQTKVNDNHTCEDAFNINDETVIDEVLNETTANGTSQHQENESETSENLVNSNFCFVENYNPFSHENNIEVVDSITESINVVVDKYTLAFNNSQKLRSVSTTTVEIATESEDDCIILDSEKNRVALPSRFKCEDCEKQFDKKSSLRKHQESHKERIACDQCSKTFSIRDNLRRHKETHTKKLKCRLCKAGPFSCVYALNRHSHTHKNDRYECDCGSSFNRLDNLKKHQKKLNHN</sequence>
<dbReference type="InterPro" id="IPR036236">
    <property type="entry name" value="Znf_C2H2_sf"/>
</dbReference>
<name>A0A443S4Y9_9ACAR</name>
<dbReference type="OrthoDB" id="6365676at2759"/>
<dbReference type="PANTHER" id="PTHR24409">
    <property type="entry name" value="ZINC FINGER PROTEIN 142"/>
    <property type="match status" value="1"/>
</dbReference>
<dbReference type="GO" id="GO:0000981">
    <property type="term" value="F:DNA-binding transcription factor activity, RNA polymerase II-specific"/>
    <property type="evidence" value="ECO:0007669"/>
    <property type="project" value="TreeGrafter"/>
</dbReference>
<reference evidence="8 9" key="1">
    <citation type="journal article" date="2018" name="Gigascience">
        <title>Genomes of trombidid mites reveal novel predicted allergens and laterally-transferred genes associated with secondary metabolism.</title>
        <authorList>
            <person name="Dong X."/>
            <person name="Chaisiri K."/>
            <person name="Xia D."/>
            <person name="Armstrong S.D."/>
            <person name="Fang Y."/>
            <person name="Donnelly M.J."/>
            <person name="Kadowaki T."/>
            <person name="McGarry J.W."/>
            <person name="Darby A.C."/>
            <person name="Makepeace B.L."/>
        </authorList>
    </citation>
    <scope>NUCLEOTIDE SEQUENCE [LARGE SCALE GENOMIC DNA]</scope>
    <source>
        <strain evidence="8">UoL-UT</strain>
    </source>
</reference>
<dbReference type="GO" id="GO:0005634">
    <property type="term" value="C:nucleus"/>
    <property type="evidence" value="ECO:0007669"/>
    <property type="project" value="TreeGrafter"/>
</dbReference>
<dbReference type="EMBL" id="NCKV01008378">
    <property type="protein sequence ID" value="RWS22597.1"/>
    <property type="molecule type" value="Genomic_DNA"/>
</dbReference>
<evidence type="ECO:0000256" key="3">
    <source>
        <dbReference type="ARBA" id="ARBA00022771"/>
    </source>
</evidence>
<dbReference type="PROSITE" id="PS50157">
    <property type="entry name" value="ZINC_FINGER_C2H2_2"/>
    <property type="match status" value="3"/>
</dbReference>
<evidence type="ECO:0000256" key="2">
    <source>
        <dbReference type="ARBA" id="ARBA00022737"/>
    </source>
</evidence>
<dbReference type="Gene3D" id="3.30.160.60">
    <property type="entry name" value="Classic Zinc Finger"/>
    <property type="match status" value="3"/>
</dbReference>
<keyword evidence="3 5" id="KW-0863">Zinc-finger</keyword>
<feature type="compositionally biased region" description="Low complexity" evidence="6">
    <location>
        <begin position="101"/>
        <end position="150"/>
    </location>
</feature>
<dbReference type="PANTHER" id="PTHR24409:SF295">
    <property type="entry name" value="AZ2-RELATED"/>
    <property type="match status" value="1"/>
</dbReference>
<feature type="compositionally biased region" description="Basic residues" evidence="6">
    <location>
        <begin position="77"/>
        <end position="87"/>
    </location>
</feature>
<evidence type="ECO:0000259" key="7">
    <source>
        <dbReference type="PROSITE" id="PS50157"/>
    </source>
</evidence>
<dbReference type="VEuPathDB" id="VectorBase:LDEU009443"/>
<dbReference type="PROSITE" id="PS00028">
    <property type="entry name" value="ZINC_FINGER_C2H2_1"/>
    <property type="match status" value="2"/>
</dbReference>
<dbReference type="STRING" id="299467.A0A443S4Y9"/>
<evidence type="ECO:0000313" key="9">
    <source>
        <dbReference type="Proteomes" id="UP000288716"/>
    </source>
</evidence>
<evidence type="ECO:0000256" key="5">
    <source>
        <dbReference type="PROSITE-ProRule" id="PRU00042"/>
    </source>
</evidence>
<dbReference type="GO" id="GO:0008270">
    <property type="term" value="F:zinc ion binding"/>
    <property type="evidence" value="ECO:0007669"/>
    <property type="project" value="UniProtKB-KW"/>
</dbReference>
<comment type="caution">
    <text evidence="8">The sequence shown here is derived from an EMBL/GenBank/DDBJ whole genome shotgun (WGS) entry which is preliminary data.</text>
</comment>
<dbReference type="Pfam" id="PF00096">
    <property type="entry name" value="zf-C2H2"/>
    <property type="match status" value="2"/>
</dbReference>
<keyword evidence="4" id="KW-0862">Zinc</keyword>
<dbReference type="AlphaFoldDB" id="A0A443S4Y9"/>
<feature type="domain" description="C2H2-type" evidence="7">
    <location>
        <begin position="571"/>
        <end position="595"/>
    </location>
</feature>
<dbReference type="InterPro" id="IPR013087">
    <property type="entry name" value="Znf_C2H2_type"/>
</dbReference>
<organism evidence="8 9">
    <name type="scientific">Leptotrombidium deliense</name>
    <dbReference type="NCBI Taxonomy" id="299467"/>
    <lineage>
        <taxon>Eukaryota</taxon>
        <taxon>Metazoa</taxon>
        <taxon>Ecdysozoa</taxon>
        <taxon>Arthropoda</taxon>
        <taxon>Chelicerata</taxon>
        <taxon>Arachnida</taxon>
        <taxon>Acari</taxon>
        <taxon>Acariformes</taxon>
        <taxon>Trombidiformes</taxon>
        <taxon>Prostigmata</taxon>
        <taxon>Anystina</taxon>
        <taxon>Parasitengona</taxon>
        <taxon>Trombiculoidea</taxon>
        <taxon>Trombiculidae</taxon>
        <taxon>Leptotrombidium</taxon>
    </lineage>
</organism>
<dbReference type="SMART" id="SM00355">
    <property type="entry name" value="ZnF_C2H2"/>
    <property type="match status" value="4"/>
</dbReference>
<keyword evidence="9" id="KW-1185">Reference proteome</keyword>
<proteinExistence type="predicted"/>
<dbReference type="SUPFAM" id="SSF57667">
    <property type="entry name" value="beta-beta-alpha zinc fingers"/>
    <property type="match status" value="1"/>
</dbReference>
<feature type="region of interest" description="Disordered" evidence="6">
    <location>
        <begin position="101"/>
        <end position="155"/>
    </location>
</feature>
<protein>
    <submittedName>
        <fullName evidence="8">Zinc finger protein 761-like protein</fullName>
    </submittedName>
</protein>
<evidence type="ECO:0000313" key="8">
    <source>
        <dbReference type="EMBL" id="RWS22597.1"/>
    </source>
</evidence>
<dbReference type="GO" id="GO:0000977">
    <property type="term" value="F:RNA polymerase II transcription regulatory region sequence-specific DNA binding"/>
    <property type="evidence" value="ECO:0007669"/>
    <property type="project" value="TreeGrafter"/>
</dbReference>
<evidence type="ECO:0000256" key="4">
    <source>
        <dbReference type="ARBA" id="ARBA00022833"/>
    </source>
</evidence>
<keyword evidence="2" id="KW-0677">Repeat</keyword>
<feature type="domain" description="C2H2-type" evidence="7">
    <location>
        <begin position="491"/>
        <end position="518"/>
    </location>
</feature>
<evidence type="ECO:0000256" key="6">
    <source>
        <dbReference type="SAM" id="MobiDB-lite"/>
    </source>
</evidence>
<gene>
    <name evidence="8" type="ORF">B4U80_00762</name>
</gene>